<keyword evidence="2" id="KW-0472">Membrane</keyword>
<accession>A0ABV9D7P3</accession>
<proteinExistence type="predicted"/>
<feature type="transmembrane region" description="Helical" evidence="2">
    <location>
        <begin position="44"/>
        <end position="63"/>
    </location>
</feature>
<comment type="caution">
    <text evidence="3">The sequence shown here is derived from an EMBL/GenBank/DDBJ whole genome shotgun (WGS) entry which is preliminary data.</text>
</comment>
<evidence type="ECO:0000313" key="4">
    <source>
        <dbReference type="Proteomes" id="UP001595955"/>
    </source>
</evidence>
<feature type="transmembrane region" description="Helical" evidence="2">
    <location>
        <begin position="118"/>
        <end position="140"/>
    </location>
</feature>
<evidence type="ECO:0000313" key="3">
    <source>
        <dbReference type="EMBL" id="MFC4554675.1"/>
    </source>
</evidence>
<keyword evidence="2" id="KW-1133">Transmembrane helix</keyword>
<sequence length="538" mass="56717">MSTANEATPAAVRRAAPAPGAGRRFPAARQRAGRRFPTPRHPEAWVLAGVTAAVYWLIAVIQWRRFESPSWDLGIFTQLAKAYADLGAPIVPIKGEGFNLLGDHFHPVLVLLGPVYRLFPSGLTLLVVQALLIAVSVVPLTRVAVDRLGRRAGVAVGVAYAFSFGIQGAVGAQFHEIAFALPLLALALEAFLRGRWTVCALWAAPLVLVKEDLGLTVAVLGFVLVLRGARREGLALAVWGVVWFLLAVQVILPALNPRGQWDYTDRLTLGDVAGDPLGTIAAVFTPGQKIVTALMLVGVAGVVGLRSPLMLVMVPTLAWRFVGNVHFYWGWTWHYNAVLMPVAIAALLDALGPRAADDDAPATPTSGDGTPAPGPPRDPPADGSVPAAPHDDGARASAQASRGPGRGRAAAAIAVSLLVSLLATPDLVLGRLVEAESYRPAERAEAAQGALDAVPEDVTVASDIALLAYLVPTTTTYWSGNGDNPATEYVVVDQLNSTWGGNAPRDAATYAEGKHPGTDYELVYDEGGYQVARLVSGP</sequence>
<reference evidence="4" key="1">
    <citation type="journal article" date="2019" name="Int. J. Syst. Evol. Microbiol.">
        <title>The Global Catalogue of Microorganisms (GCM) 10K type strain sequencing project: providing services to taxonomists for standard genome sequencing and annotation.</title>
        <authorList>
            <consortium name="The Broad Institute Genomics Platform"/>
            <consortium name="The Broad Institute Genome Sequencing Center for Infectious Disease"/>
            <person name="Wu L."/>
            <person name="Ma J."/>
        </authorList>
    </citation>
    <scope>NUCLEOTIDE SEQUENCE [LARGE SCALE GENOMIC DNA]</scope>
    <source>
        <strain evidence="4">JCM 3369</strain>
    </source>
</reference>
<feature type="transmembrane region" description="Helical" evidence="2">
    <location>
        <begin position="236"/>
        <end position="256"/>
    </location>
</feature>
<protein>
    <submittedName>
        <fullName evidence="3">DUF2079 domain-containing protein</fullName>
    </submittedName>
</protein>
<evidence type="ECO:0000256" key="2">
    <source>
        <dbReference type="SAM" id="Phobius"/>
    </source>
</evidence>
<dbReference type="Proteomes" id="UP001595955">
    <property type="component" value="Unassembled WGS sequence"/>
</dbReference>
<keyword evidence="4" id="KW-1185">Reference proteome</keyword>
<evidence type="ECO:0000256" key="1">
    <source>
        <dbReference type="SAM" id="MobiDB-lite"/>
    </source>
</evidence>
<feature type="region of interest" description="Disordered" evidence="1">
    <location>
        <begin position="356"/>
        <end position="403"/>
    </location>
</feature>
<organism evidence="3 4">
    <name type="scientific">Georgenia faecalis</name>
    <dbReference type="NCBI Taxonomy" id="2483799"/>
    <lineage>
        <taxon>Bacteria</taxon>
        <taxon>Bacillati</taxon>
        <taxon>Actinomycetota</taxon>
        <taxon>Actinomycetes</taxon>
        <taxon>Micrococcales</taxon>
        <taxon>Bogoriellaceae</taxon>
        <taxon>Georgenia</taxon>
    </lineage>
</organism>
<dbReference type="RefSeq" id="WP_122825242.1">
    <property type="nucleotide sequence ID" value="NZ_CP033325.1"/>
</dbReference>
<dbReference type="InterPro" id="IPR018650">
    <property type="entry name" value="STSV1_Orf64"/>
</dbReference>
<keyword evidence="2" id="KW-0812">Transmembrane</keyword>
<feature type="transmembrane region" description="Helical" evidence="2">
    <location>
        <begin position="152"/>
        <end position="170"/>
    </location>
</feature>
<feature type="transmembrane region" description="Helical" evidence="2">
    <location>
        <begin position="333"/>
        <end position="351"/>
    </location>
</feature>
<feature type="compositionally biased region" description="Low complexity" evidence="1">
    <location>
        <begin position="9"/>
        <end position="30"/>
    </location>
</feature>
<feature type="transmembrane region" description="Helical" evidence="2">
    <location>
        <begin position="213"/>
        <end position="230"/>
    </location>
</feature>
<feature type="transmembrane region" description="Helical" evidence="2">
    <location>
        <begin position="290"/>
        <end position="313"/>
    </location>
</feature>
<name>A0ABV9D7P3_9MICO</name>
<feature type="region of interest" description="Disordered" evidence="1">
    <location>
        <begin position="1"/>
        <end position="36"/>
    </location>
</feature>
<dbReference type="EMBL" id="JBHSGF010000003">
    <property type="protein sequence ID" value="MFC4554675.1"/>
    <property type="molecule type" value="Genomic_DNA"/>
</dbReference>
<gene>
    <name evidence="3" type="ORF">ACFO3F_05390</name>
</gene>
<dbReference type="Pfam" id="PF09852">
    <property type="entry name" value="DUF2079"/>
    <property type="match status" value="1"/>
</dbReference>
<feature type="compositionally biased region" description="Low complexity" evidence="1">
    <location>
        <begin position="361"/>
        <end position="371"/>
    </location>
</feature>